<evidence type="ECO:0000313" key="1">
    <source>
        <dbReference type="EMBL" id="PHT63693.1"/>
    </source>
</evidence>
<dbReference type="AlphaFoldDB" id="A0A2G2Y1R7"/>
<comment type="caution">
    <text evidence="1">The sequence shown here is derived from an EMBL/GenBank/DDBJ whole genome shotgun (WGS) entry which is preliminary data.</text>
</comment>
<evidence type="ECO:0008006" key="3">
    <source>
        <dbReference type="Google" id="ProtNLM"/>
    </source>
</evidence>
<proteinExistence type="predicted"/>
<reference evidence="1 2" key="1">
    <citation type="journal article" date="2014" name="Nat. Genet.">
        <title>Genome sequence of the hot pepper provides insights into the evolution of pungency in Capsicum species.</title>
        <authorList>
            <person name="Kim S."/>
            <person name="Park M."/>
            <person name="Yeom S.I."/>
            <person name="Kim Y.M."/>
            <person name="Lee J.M."/>
            <person name="Lee H.A."/>
            <person name="Seo E."/>
            <person name="Choi J."/>
            <person name="Cheong K."/>
            <person name="Kim K.T."/>
            <person name="Jung K."/>
            <person name="Lee G.W."/>
            <person name="Oh S.K."/>
            <person name="Bae C."/>
            <person name="Kim S.B."/>
            <person name="Lee H.Y."/>
            <person name="Kim S.Y."/>
            <person name="Kim M.S."/>
            <person name="Kang B.C."/>
            <person name="Jo Y.D."/>
            <person name="Yang H.B."/>
            <person name="Jeong H.J."/>
            <person name="Kang W.H."/>
            <person name="Kwon J.K."/>
            <person name="Shin C."/>
            <person name="Lim J.Y."/>
            <person name="Park J.H."/>
            <person name="Huh J.H."/>
            <person name="Kim J.S."/>
            <person name="Kim B.D."/>
            <person name="Cohen O."/>
            <person name="Paran I."/>
            <person name="Suh M.C."/>
            <person name="Lee S.B."/>
            <person name="Kim Y.K."/>
            <person name="Shin Y."/>
            <person name="Noh S.J."/>
            <person name="Park J."/>
            <person name="Seo Y.S."/>
            <person name="Kwon S.Y."/>
            <person name="Kim H.A."/>
            <person name="Park J.M."/>
            <person name="Kim H.J."/>
            <person name="Choi S.B."/>
            <person name="Bosland P.W."/>
            <person name="Reeves G."/>
            <person name="Jo S.H."/>
            <person name="Lee B.W."/>
            <person name="Cho H.T."/>
            <person name="Choi H.S."/>
            <person name="Lee M.S."/>
            <person name="Yu Y."/>
            <person name="Do Choi Y."/>
            <person name="Park B.S."/>
            <person name="van Deynze A."/>
            <person name="Ashrafi H."/>
            <person name="Hill T."/>
            <person name="Kim W.T."/>
            <person name="Pai H.S."/>
            <person name="Ahn H.K."/>
            <person name="Yeam I."/>
            <person name="Giovannoni J.J."/>
            <person name="Rose J.K."/>
            <person name="Sorensen I."/>
            <person name="Lee S.J."/>
            <person name="Kim R.W."/>
            <person name="Choi I.Y."/>
            <person name="Choi B.S."/>
            <person name="Lim J.S."/>
            <person name="Lee Y.H."/>
            <person name="Choi D."/>
        </authorList>
    </citation>
    <scope>NUCLEOTIDE SEQUENCE [LARGE SCALE GENOMIC DNA]</scope>
    <source>
        <strain evidence="2">cv. CM334</strain>
    </source>
</reference>
<dbReference type="Proteomes" id="UP000222542">
    <property type="component" value="Unassembled WGS sequence"/>
</dbReference>
<dbReference type="OMA" id="GREEMTW"/>
<dbReference type="Gene3D" id="3.80.10.10">
    <property type="entry name" value="Ribonuclease Inhibitor"/>
    <property type="match status" value="1"/>
</dbReference>
<protein>
    <recommendedName>
        <fullName evidence="3">TMV resistance protein N-like</fullName>
    </recommendedName>
</protein>
<gene>
    <name evidence="1" type="ORF">T459_32515</name>
</gene>
<dbReference type="EMBL" id="AYRZ02000026">
    <property type="protein sequence ID" value="PHT63693.1"/>
    <property type="molecule type" value="Genomic_DNA"/>
</dbReference>
<reference evidence="1 2" key="2">
    <citation type="journal article" date="2017" name="Genome Biol.">
        <title>New reference genome sequences of hot pepper reveal the massive evolution of plant disease-resistance genes by retroduplication.</title>
        <authorList>
            <person name="Kim S."/>
            <person name="Park J."/>
            <person name="Yeom S.I."/>
            <person name="Kim Y.M."/>
            <person name="Seo E."/>
            <person name="Kim K.T."/>
            <person name="Kim M.S."/>
            <person name="Lee J.M."/>
            <person name="Cheong K."/>
            <person name="Shin H.S."/>
            <person name="Kim S.B."/>
            <person name="Han K."/>
            <person name="Lee J."/>
            <person name="Park M."/>
            <person name="Lee H.A."/>
            <person name="Lee H.Y."/>
            <person name="Lee Y."/>
            <person name="Oh S."/>
            <person name="Lee J.H."/>
            <person name="Choi E."/>
            <person name="Choi E."/>
            <person name="Lee S.E."/>
            <person name="Jeon J."/>
            <person name="Kim H."/>
            <person name="Choi G."/>
            <person name="Song H."/>
            <person name="Lee J."/>
            <person name="Lee S.C."/>
            <person name="Kwon J.K."/>
            <person name="Lee H.Y."/>
            <person name="Koo N."/>
            <person name="Hong Y."/>
            <person name="Kim R.W."/>
            <person name="Kang W.H."/>
            <person name="Huh J.H."/>
            <person name="Kang B.C."/>
            <person name="Yang T.J."/>
            <person name="Lee Y.H."/>
            <person name="Bennetzen J.L."/>
            <person name="Choi D."/>
        </authorList>
    </citation>
    <scope>NUCLEOTIDE SEQUENCE [LARGE SCALE GENOMIC DNA]</scope>
    <source>
        <strain evidence="2">cv. CM334</strain>
    </source>
</reference>
<keyword evidence="2" id="KW-1185">Reference proteome</keyword>
<accession>A0A2G2Y1R7</accession>
<dbReference type="SUPFAM" id="SSF52058">
    <property type="entry name" value="L domain-like"/>
    <property type="match status" value="1"/>
</dbReference>
<name>A0A2G2Y1R7_CAPAN</name>
<sequence>MGLFTKLFGESFSHKFCCPPLLQNLDLSENSISCLPAWVKSLPQLRNLSVQSCKMLKSLTGIPSCITELSIQGCSSLERMTYHSILHKCKLVVDDEWGSLVLIEGGFKLEDLENAGAQILGRFGLDVERMENVVFKMEHFLGSEDKMLPLQSEAYPSRLCIHVLNIKSTQEPTGVRNQESIVHNRTKDMQWVHTPTIFGMPEGREEMTWLRHWEFGNLLEAGDEISIAVSLSRLKVKEFGVELVCDDQVLSDPSNCLVVSRVPLIVPGDISQPGVVHRIGGY</sequence>
<dbReference type="InterPro" id="IPR032675">
    <property type="entry name" value="LRR_dom_sf"/>
</dbReference>
<organism evidence="1 2">
    <name type="scientific">Capsicum annuum</name>
    <name type="common">Capsicum pepper</name>
    <dbReference type="NCBI Taxonomy" id="4072"/>
    <lineage>
        <taxon>Eukaryota</taxon>
        <taxon>Viridiplantae</taxon>
        <taxon>Streptophyta</taxon>
        <taxon>Embryophyta</taxon>
        <taxon>Tracheophyta</taxon>
        <taxon>Spermatophyta</taxon>
        <taxon>Magnoliopsida</taxon>
        <taxon>eudicotyledons</taxon>
        <taxon>Gunneridae</taxon>
        <taxon>Pentapetalae</taxon>
        <taxon>asterids</taxon>
        <taxon>lamiids</taxon>
        <taxon>Solanales</taxon>
        <taxon>Solanaceae</taxon>
        <taxon>Solanoideae</taxon>
        <taxon>Capsiceae</taxon>
        <taxon>Capsicum</taxon>
    </lineage>
</organism>
<evidence type="ECO:0000313" key="2">
    <source>
        <dbReference type="Proteomes" id="UP000222542"/>
    </source>
</evidence>
<dbReference type="Gramene" id="PHT63693">
    <property type="protein sequence ID" value="PHT63693"/>
    <property type="gene ID" value="T459_32515"/>
</dbReference>